<dbReference type="RefSeq" id="WP_235055146.1">
    <property type="nucleotide sequence ID" value="NZ_JAKFHA010000016.1"/>
</dbReference>
<dbReference type="EMBL" id="JAKFHA010000016">
    <property type="protein sequence ID" value="MCF2530486.1"/>
    <property type="molecule type" value="Genomic_DNA"/>
</dbReference>
<feature type="region of interest" description="Disordered" evidence="1">
    <location>
        <begin position="62"/>
        <end position="84"/>
    </location>
</feature>
<evidence type="ECO:0000313" key="2">
    <source>
        <dbReference type="EMBL" id="MCF2530486.1"/>
    </source>
</evidence>
<protein>
    <submittedName>
        <fullName evidence="2">Phage terminase large subunit family protein</fullName>
    </submittedName>
</protein>
<name>A0AA41Q378_9ACTN</name>
<accession>A0AA41Q378</accession>
<sequence>MRTEKMEAPPQAEHVCPACKQPVATVAKKHKTMGVFYPRWVAGPCHNSECAEYIPAWVHPDPHYPYQHPQHPQQPTGQTDQASH</sequence>
<organism evidence="2 3">
    <name type="scientific">Yinghuangia soli</name>
    <dbReference type="NCBI Taxonomy" id="2908204"/>
    <lineage>
        <taxon>Bacteria</taxon>
        <taxon>Bacillati</taxon>
        <taxon>Actinomycetota</taxon>
        <taxon>Actinomycetes</taxon>
        <taxon>Kitasatosporales</taxon>
        <taxon>Streptomycetaceae</taxon>
        <taxon>Yinghuangia</taxon>
    </lineage>
</organism>
<reference evidence="2" key="1">
    <citation type="submission" date="2022-01" db="EMBL/GenBank/DDBJ databases">
        <title>Genome-Based Taxonomic Classification of the Phylum Actinobacteria.</title>
        <authorList>
            <person name="Gao Y."/>
        </authorList>
    </citation>
    <scope>NUCLEOTIDE SEQUENCE</scope>
    <source>
        <strain evidence="2">KLBMP 8922</strain>
    </source>
</reference>
<keyword evidence="3" id="KW-1185">Reference proteome</keyword>
<gene>
    <name evidence="2" type="ORF">LZ495_25155</name>
</gene>
<dbReference type="Proteomes" id="UP001165378">
    <property type="component" value="Unassembled WGS sequence"/>
</dbReference>
<dbReference type="AlphaFoldDB" id="A0AA41Q378"/>
<comment type="caution">
    <text evidence="2">The sequence shown here is derived from an EMBL/GenBank/DDBJ whole genome shotgun (WGS) entry which is preliminary data.</text>
</comment>
<evidence type="ECO:0000313" key="3">
    <source>
        <dbReference type="Proteomes" id="UP001165378"/>
    </source>
</evidence>
<feature type="compositionally biased region" description="Low complexity" evidence="1">
    <location>
        <begin position="64"/>
        <end position="84"/>
    </location>
</feature>
<proteinExistence type="predicted"/>
<evidence type="ECO:0000256" key="1">
    <source>
        <dbReference type="SAM" id="MobiDB-lite"/>
    </source>
</evidence>